<organism evidence="1 2">
    <name type="scientific">Dioscorea alata</name>
    <name type="common">Purple yam</name>
    <dbReference type="NCBI Taxonomy" id="55571"/>
    <lineage>
        <taxon>Eukaryota</taxon>
        <taxon>Viridiplantae</taxon>
        <taxon>Streptophyta</taxon>
        <taxon>Embryophyta</taxon>
        <taxon>Tracheophyta</taxon>
        <taxon>Spermatophyta</taxon>
        <taxon>Magnoliopsida</taxon>
        <taxon>Liliopsida</taxon>
        <taxon>Dioscoreales</taxon>
        <taxon>Dioscoreaceae</taxon>
        <taxon>Dioscorea</taxon>
    </lineage>
</organism>
<sequence>MKTSACMMMMIMVLITTAVGMAPETEKETGEKAMTDMEIIERRSWGMRKVAEDGGVHEHGSSSSSSSVEYENEKERMRMINGDEKKNDNKGVMESCMMSQEHCEKKKAACMKSCIHEHPRIQKESVAVKCSFKCKKCAPEC</sequence>
<evidence type="ECO:0000313" key="1">
    <source>
        <dbReference type="EMBL" id="KAH7692224.1"/>
    </source>
</evidence>
<protein>
    <submittedName>
        <fullName evidence="1">Uncharacterized protein</fullName>
    </submittedName>
</protein>
<accession>A0ACB7WV01</accession>
<name>A0ACB7WV01_DIOAL</name>
<comment type="caution">
    <text evidence="1">The sequence shown here is derived from an EMBL/GenBank/DDBJ whole genome shotgun (WGS) entry which is preliminary data.</text>
</comment>
<keyword evidence="2" id="KW-1185">Reference proteome</keyword>
<dbReference type="Proteomes" id="UP000827976">
    <property type="component" value="Chromosome 1"/>
</dbReference>
<evidence type="ECO:0000313" key="2">
    <source>
        <dbReference type="Proteomes" id="UP000827976"/>
    </source>
</evidence>
<dbReference type="EMBL" id="CM037011">
    <property type="protein sequence ID" value="KAH7692224.1"/>
    <property type="molecule type" value="Genomic_DNA"/>
</dbReference>
<gene>
    <name evidence="1" type="ORF">IHE45_01G050900</name>
</gene>
<reference evidence="2" key="1">
    <citation type="journal article" date="2022" name="Nat. Commun.">
        <title>Chromosome evolution and the genetic basis of agronomically important traits in greater yam.</title>
        <authorList>
            <person name="Bredeson J.V."/>
            <person name="Lyons J.B."/>
            <person name="Oniyinde I.O."/>
            <person name="Okereke N.R."/>
            <person name="Kolade O."/>
            <person name="Nnabue I."/>
            <person name="Nwadili C.O."/>
            <person name="Hribova E."/>
            <person name="Parker M."/>
            <person name="Nwogha J."/>
            <person name="Shu S."/>
            <person name="Carlson J."/>
            <person name="Kariba R."/>
            <person name="Muthemba S."/>
            <person name="Knop K."/>
            <person name="Barton G.J."/>
            <person name="Sherwood A.V."/>
            <person name="Lopez-Montes A."/>
            <person name="Asiedu R."/>
            <person name="Jamnadass R."/>
            <person name="Muchugi A."/>
            <person name="Goodstein D."/>
            <person name="Egesi C.N."/>
            <person name="Featherston J."/>
            <person name="Asfaw A."/>
            <person name="Simpson G.G."/>
            <person name="Dolezel J."/>
            <person name="Hendre P.S."/>
            <person name="Van Deynze A."/>
            <person name="Kumar P.L."/>
            <person name="Obidiegwu J.E."/>
            <person name="Bhattacharjee R."/>
            <person name="Rokhsar D.S."/>
        </authorList>
    </citation>
    <scope>NUCLEOTIDE SEQUENCE [LARGE SCALE GENOMIC DNA]</scope>
    <source>
        <strain evidence="2">cv. TDa95/00328</strain>
    </source>
</reference>
<proteinExistence type="predicted"/>